<evidence type="ECO:0000313" key="2">
    <source>
        <dbReference type="EMBL" id="KXA38980.1"/>
    </source>
</evidence>
<dbReference type="PATRIC" id="fig|28128.5.peg.1451"/>
<keyword evidence="3" id="KW-1185">Reference proteome</keyword>
<accession>A0A133Q7Z7</accession>
<comment type="caution">
    <text evidence="2">The sequence shown here is derived from an EMBL/GenBank/DDBJ whole genome shotgun (WGS) entry which is preliminary data.</text>
</comment>
<gene>
    <name evidence="2" type="ORF">HMPREF3226_01422</name>
</gene>
<dbReference type="Proteomes" id="UP000070533">
    <property type="component" value="Unassembled WGS sequence"/>
</dbReference>
<dbReference type="Gene3D" id="3.30.950.30">
    <property type="entry name" value="Schlafen, AAA domain"/>
    <property type="match status" value="1"/>
</dbReference>
<dbReference type="EMBL" id="LRQG01000100">
    <property type="protein sequence ID" value="KXA38980.1"/>
    <property type="molecule type" value="Genomic_DNA"/>
</dbReference>
<dbReference type="RefSeq" id="WP_060940709.1">
    <property type="nucleotide sequence ID" value="NZ_CALGLL010000213.1"/>
</dbReference>
<dbReference type="PANTHER" id="PTHR30595:SF6">
    <property type="entry name" value="SCHLAFEN ALBA-2 DOMAIN-CONTAINING PROTEIN"/>
    <property type="match status" value="1"/>
</dbReference>
<name>A0A133Q7Z7_9BACT</name>
<dbReference type="STRING" id="28128.HMPREF3226_01422"/>
<reference evidence="3" key="1">
    <citation type="submission" date="2016-01" db="EMBL/GenBank/DDBJ databases">
        <authorList>
            <person name="Mitreva M."/>
            <person name="Pepin K.H."/>
            <person name="Mihindukulasuriya K.A."/>
            <person name="Fulton R."/>
            <person name="Fronick C."/>
            <person name="O'Laughlin M."/>
            <person name="Miner T."/>
            <person name="Herter B."/>
            <person name="Rosa B.A."/>
            <person name="Cordes M."/>
            <person name="Tomlinson C."/>
            <person name="Wollam A."/>
            <person name="Palsikar V.B."/>
            <person name="Mardis E.R."/>
            <person name="Wilson R.K."/>
        </authorList>
    </citation>
    <scope>NUCLEOTIDE SEQUENCE [LARGE SCALE GENOMIC DNA]</scope>
    <source>
        <strain evidence="3">MJR7716</strain>
    </source>
</reference>
<dbReference type="InterPro" id="IPR007421">
    <property type="entry name" value="Schlafen_AlbA_2_dom"/>
</dbReference>
<dbReference type="Pfam" id="PF04326">
    <property type="entry name" value="SLFN_AlbA_2"/>
    <property type="match status" value="1"/>
</dbReference>
<protein>
    <submittedName>
        <fullName evidence="2">Divergent AAA domain protein</fullName>
    </submittedName>
</protein>
<evidence type="ECO:0000313" key="3">
    <source>
        <dbReference type="Proteomes" id="UP000070533"/>
    </source>
</evidence>
<dbReference type="AlphaFoldDB" id="A0A133Q7Z7"/>
<feature type="domain" description="Schlafen AlbA-2" evidence="1">
    <location>
        <begin position="15"/>
        <end position="127"/>
    </location>
</feature>
<dbReference type="eggNOG" id="COG2865">
    <property type="taxonomic scope" value="Bacteria"/>
</dbReference>
<dbReference type="InterPro" id="IPR038461">
    <property type="entry name" value="Schlafen_AlbA_2_dom_sf"/>
</dbReference>
<dbReference type="OrthoDB" id="9810282at2"/>
<sequence length="209" mass="23873">MNQQQYLQSLIEQGEHQQQDFKYKIQDAVKLAKSVSAFANTDGGRLLIGVRDDGHISGVKSEEEIYMMHAAAYRYCSPESDISFSTLHVESKNIVIATIPPTSNKPLLAVDEMGNKCAYVRIKDENIVASPIHLEMWRQELQPKSMMEYTEKTQHLLAVIKEQPNETLNKLVRLSKINRHTVISTLARLVRYGVVRCNYADDRFTFEIA</sequence>
<evidence type="ECO:0000259" key="1">
    <source>
        <dbReference type="Pfam" id="PF04326"/>
    </source>
</evidence>
<organism evidence="2 3">
    <name type="scientific">Prevotella corporis</name>
    <dbReference type="NCBI Taxonomy" id="28128"/>
    <lineage>
        <taxon>Bacteria</taxon>
        <taxon>Pseudomonadati</taxon>
        <taxon>Bacteroidota</taxon>
        <taxon>Bacteroidia</taxon>
        <taxon>Bacteroidales</taxon>
        <taxon>Prevotellaceae</taxon>
        <taxon>Prevotella</taxon>
    </lineage>
</organism>
<dbReference type="PANTHER" id="PTHR30595">
    <property type="entry name" value="GLPR-RELATED TRANSCRIPTIONAL REPRESSOR"/>
    <property type="match status" value="1"/>
</dbReference>
<proteinExistence type="predicted"/>